<evidence type="ECO:0000313" key="1">
    <source>
        <dbReference type="EMBL" id="BCU03081.1"/>
    </source>
</evidence>
<organism evidence="1 2">
    <name type="scientific">Pandoravirus japonicus</name>
    <dbReference type="NCBI Taxonomy" id="2823154"/>
    <lineage>
        <taxon>Viruses</taxon>
        <taxon>Pandoravirus</taxon>
    </lineage>
</organism>
<evidence type="ECO:0000313" key="2">
    <source>
        <dbReference type="Proteomes" id="UP001253637"/>
    </source>
</evidence>
<proteinExistence type="predicted"/>
<protein>
    <submittedName>
        <fullName evidence="1">Uncharacterized protein</fullName>
    </submittedName>
</protein>
<reference evidence="1" key="1">
    <citation type="submission" date="2021-04" db="EMBL/GenBank/DDBJ databases">
        <title>Draft Genome Sequence of Pandoravirus japonicus, Isolated from the Sabaishi River of Niigata, Japan.</title>
        <authorList>
            <person name="Hosokawa N."/>
            <person name="Takahashi H."/>
            <person name="Aoki K."/>
            <person name="Takemura M."/>
        </authorList>
    </citation>
    <scope>NUCLEOTIDE SEQUENCE</scope>
</reference>
<name>A0A811BRW5_9VIRU</name>
<dbReference type="Proteomes" id="UP001253637">
    <property type="component" value="Segment"/>
</dbReference>
<dbReference type="EMBL" id="LC625835">
    <property type="protein sequence ID" value="BCU03081.1"/>
    <property type="molecule type" value="Genomic_DNA"/>
</dbReference>
<sequence>MNRACPAADNGQTARQVAARKEATYVARATGRRKCRAATTDALPVLLATLQKRRWHHALCMRAMHVPAAVALWKSGADSVSGEAPVRVALDAGHAIVALAMLEATTPFALVGTAGDTGRHAAANADRICRRLSSHMALALRPREVWRMIVTWEAGGRRFRRREHGKPSTPATMGDSVGTAVPDAVHASGHSARDSRETRRAWRFLLRFRLVAFLGALAKASTEAELVRFWETSAPQTRVHILEVVLTHAERTLRLAERPHCQRVWAEAAAGTTIAASGQTGGRHRRPDKPGASAGLLPAMRGAVASLRNVALWAARAQSGTHTT</sequence>
<accession>A0A811BRW5</accession>